<dbReference type="Pfam" id="PF02770">
    <property type="entry name" value="Acyl-CoA_dh_M"/>
    <property type="match status" value="1"/>
</dbReference>
<gene>
    <name evidence="10" type="ORF">IB286_04335</name>
</gene>
<dbReference type="AlphaFoldDB" id="A0A927GVT3"/>
<keyword evidence="3 6" id="KW-0285">Flavoprotein</keyword>
<feature type="domain" description="Acyl-CoA dehydrogenase/oxidase C-terminal" evidence="7">
    <location>
        <begin position="231"/>
        <end position="386"/>
    </location>
</feature>
<comment type="similarity">
    <text evidence="2 6">Belongs to the acyl-CoA dehydrogenase family.</text>
</comment>
<dbReference type="PANTHER" id="PTHR43292:SF3">
    <property type="entry name" value="ACYL-COA DEHYDROGENASE FADE29"/>
    <property type="match status" value="1"/>
</dbReference>
<dbReference type="GO" id="GO:0016627">
    <property type="term" value="F:oxidoreductase activity, acting on the CH-CH group of donors"/>
    <property type="evidence" value="ECO:0007669"/>
    <property type="project" value="InterPro"/>
</dbReference>
<dbReference type="InterPro" id="IPR009100">
    <property type="entry name" value="AcylCoA_DH/oxidase_NM_dom_sf"/>
</dbReference>
<dbReference type="InterPro" id="IPR006091">
    <property type="entry name" value="Acyl-CoA_Oxase/DH_mid-dom"/>
</dbReference>
<feature type="domain" description="Acyl-CoA dehydrogenase/oxidase N-terminal" evidence="9">
    <location>
        <begin position="6"/>
        <end position="121"/>
    </location>
</feature>
<dbReference type="InterPro" id="IPR036250">
    <property type="entry name" value="AcylCo_DH-like_C"/>
</dbReference>
<dbReference type="InterPro" id="IPR052161">
    <property type="entry name" value="Mycobact_Acyl-CoA_DH"/>
</dbReference>
<evidence type="ECO:0000256" key="3">
    <source>
        <dbReference type="ARBA" id="ARBA00022630"/>
    </source>
</evidence>
<keyword evidence="11" id="KW-1185">Reference proteome</keyword>
<evidence type="ECO:0000259" key="8">
    <source>
        <dbReference type="Pfam" id="PF02770"/>
    </source>
</evidence>
<dbReference type="Gene3D" id="2.40.110.10">
    <property type="entry name" value="Butyryl-CoA Dehydrogenase, subunit A, domain 2"/>
    <property type="match status" value="1"/>
</dbReference>
<dbReference type="InterPro" id="IPR009075">
    <property type="entry name" value="AcylCo_DH/oxidase_C"/>
</dbReference>
<dbReference type="PANTHER" id="PTHR43292">
    <property type="entry name" value="ACYL-COA DEHYDROGENASE"/>
    <property type="match status" value="1"/>
</dbReference>
<dbReference type="InterPro" id="IPR037069">
    <property type="entry name" value="AcylCoA_DH/ox_N_sf"/>
</dbReference>
<comment type="cofactor">
    <cofactor evidence="1 6">
        <name>FAD</name>
        <dbReference type="ChEBI" id="CHEBI:57692"/>
    </cofactor>
</comment>
<dbReference type="GO" id="GO:0005886">
    <property type="term" value="C:plasma membrane"/>
    <property type="evidence" value="ECO:0007669"/>
    <property type="project" value="TreeGrafter"/>
</dbReference>
<dbReference type="Gene3D" id="1.10.540.10">
    <property type="entry name" value="Acyl-CoA dehydrogenase/oxidase, N-terminal domain"/>
    <property type="match status" value="1"/>
</dbReference>
<feature type="domain" description="Acyl-CoA oxidase/dehydrogenase middle" evidence="8">
    <location>
        <begin position="125"/>
        <end position="214"/>
    </location>
</feature>
<dbReference type="Pfam" id="PF00441">
    <property type="entry name" value="Acyl-CoA_dh_1"/>
    <property type="match status" value="1"/>
</dbReference>
<accession>A0A927GVT3</accession>
<dbReference type="Pfam" id="PF02771">
    <property type="entry name" value="Acyl-CoA_dh_N"/>
    <property type="match status" value="1"/>
</dbReference>
<organism evidence="10 11">
    <name type="scientific">Spongiibacter pelagi</name>
    <dbReference type="NCBI Taxonomy" id="2760804"/>
    <lineage>
        <taxon>Bacteria</taxon>
        <taxon>Pseudomonadati</taxon>
        <taxon>Pseudomonadota</taxon>
        <taxon>Gammaproteobacteria</taxon>
        <taxon>Cellvibrionales</taxon>
        <taxon>Spongiibacteraceae</taxon>
        <taxon>Spongiibacter</taxon>
    </lineage>
</organism>
<dbReference type="Proteomes" id="UP000610558">
    <property type="component" value="Unassembled WGS sequence"/>
</dbReference>
<dbReference type="Gene3D" id="1.20.140.10">
    <property type="entry name" value="Butyryl-CoA Dehydrogenase, subunit A, domain 3"/>
    <property type="match status" value="1"/>
</dbReference>
<evidence type="ECO:0000313" key="10">
    <source>
        <dbReference type="EMBL" id="MBD2858227.1"/>
    </source>
</evidence>
<evidence type="ECO:0000256" key="2">
    <source>
        <dbReference type="ARBA" id="ARBA00009347"/>
    </source>
</evidence>
<protein>
    <submittedName>
        <fullName evidence="10">Acyl-CoA dehydrogenase family protein</fullName>
    </submittedName>
</protein>
<evidence type="ECO:0000256" key="5">
    <source>
        <dbReference type="ARBA" id="ARBA00023002"/>
    </source>
</evidence>
<evidence type="ECO:0000313" key="11">
    <source>
        <dbReference type="Proteomes" id="UP000610558"/>
    </source>
</evidence>
<proteinExistence type="inferred from homology"/>
<evidence type="ECO:0000259" key="7">
    <source>
        <dbReference type="Pfam" id="PF00441"/>
    </source>
</evidence>
<keyword evidence="4 6" id="KW-0274">FAD</keyword>
<dbReference type="SUPFAM" id="SSF47203">
    <property type="entry name" value="Acyl-CoA dehydrogenase C-terminal domain-like"/>
    <property type="match status" value="1"/>
</dbReference>
<evidence type="ECO:0000256" key="4">
    <source>
        <dbReference type="ARBA" id="ARBA00022827"/>
    </source>
</evidence>
<dbReference type="SUPFAM" id="SSF56645">
    <property type="entry name" value="Acyl-CoA dehydrogenase NM domain-like"/>
    <property type="match status" value="1"/>
</dbReference>
<dbReference type="InterPro" id="IPR013786">
    <property type="entry name" value="AcylCoA_DH/ox_N"/>
</dbReference>
<sequence>MKIEFTAEQNALRQEFRRYFENMMNPELKAECDEALGEGGGPLWREALRQMGRDGMIGIGWPKELGGRGLSPIEQFIFVEEVMRCGYPFPFLTTESVGPQLAEFGNEWQKKEIVPKILAGECLIAIGYSEPGSGTDLASIKTTAVRDGDEWVINGQKMWTSLAHFSDYVWLACRTDPNAAKPHKGISMFMVPTSDPGWSCSPVVTLGGVRTNATYYDNIRVPQHAMVGEENAGWKLVTSQLNRERLSLVNFGPTAELFNSTVRWAQQSELPSGEKLIDVSWVQMNLAKVRAGVEALKLLCYKQAWAMTEGNLEMADASAAKVYGSEFFIETYRLLGEVLGQAALVNRRTEGADPLASRIERLYRTASIITFGGGTNEIQRDIISAAGLWMPRASR</sequence>
<dbReference type="InterPro" id="IPR046373">
    <property type="entry name" value="Acyl-CoA_Oxase/DH_mid-dom_sf"/>
</dbReference>
<evidence type="ECO:0000256" key="1">
    <source>
        <dbReference type="ARBA" id="ARBA00001974"/>
    </source>
</evidence>
<dbReference type="RefSeq" id="WP_190762874.1">
    <property type="nucleotide sequence ID" value="NZ_JACXLD010000002.1"/>
</dbReference>
<reference evidence="10" key="1">
    <citation type="submission" date="2020-09" db="EMBL/GenBank/DDBJ databases">
        <authorList>
            <person name="Yoon J.-W."/>
        </authorList>
    </citation>
    <scope>NUCLEOTIDE SEQUENCE</scope>
    <source>
        <strain evidence="10">KMU-158</strain>
    </source>
</reference>
<name>A0A927GVT3_9GAMM</name>
<dbReference type="EMBL" id="JACXLD010000002">
    <property type="protein sequence ID" value="MBD2858227.1"/>
    <property type="molecule type" value="Genomic_DNA"/>
</dbReference>
<evidence type="ECO:0000259" key="9">
    <source>
        <dbReference type="Pfam" id="PF02771"/>
    </source>
</evidence>
<comment type="caution">
    <text evidence="10">The sequence shown here is derived from an EMBL/GenBank/DDBJ whole genome shotgun (WGS) entry which is preliminary data.</text>
</comment>
<dbReference type="FunFam" id="2.40.110.10:FF:000002">
    <property type="entry name" value="Acyl-CoA dehydrogenase fadE12"/>
    <property type="match status" value="1"/>
</dbReference>
<keyword evidence="5 6" id="KW-0560">Oxidoreductase</keyword>
<dbReference type="GO" id="GO:0050660">
    <property type="term" value="F:flavin adenine dinucleotide binding"/>
    <property type="evidence" value="ECO:0007669"/>
    <property type="project" value="InterPro"/>
</dbReference>
<evidence type="ECO:0000256" key="6">
    <source>
        <dbReference type="RuleBase" id="RU362125"/>
    </source>
</evidence>